<accession>A0A1G7C0T0</accession>
<keyword evidence="1" id="KW-1133">Transmembrane helix</keyword>
<evidence type="ECO:0000313" key="3">
    <source>
        <dbReference type="Proteomes" id="UP000199321"/>
    </source>
</evidence>
<keyword evidence="3" id="KW-1185">Reference proteome</keyword>
<keyword evidence="1" id="KW-0472">Membrane</keyword>
<sequence>MNLLKRLFRFYINSSIHVALAVVALVGVTVMEYDLAIPYYLLGFVFFGTITGYNFVKYAEVAGLQHRNLTDSLKTIQVFSFFCFGILLFFLFHLSVHTLVMVGVFAMLTFFYAVPFLKHKNLRTFSGLKIFIVAVVWAGVTVFVPLAASKVELTTDDWLTFVQRFFIVVALILPFEIRDLRYDVTALKTLPQQIGIRKTKLFGVVLLMLCILVEGFKDVLSSNYLYSLLFVCLLIGVLLIASKKKQTRYFASFWVESVPIFWWGLFVVLESLF</sequence>
<dbReference type="AlphaFoldDB" id="A0A1G7C0T0"/>
<keyword evidence="1" id="KW-0812">Transmembrane</keyword>
<dbReference type="Proteomes" id="UP000199321">
    <property type="component" value="Unassembled WGS sequence"/>
</dbReference>
<name>A0A1G7C0T0_9FLAO</name>
<protein>
    <recommendedName>
        <fullName evidence="4">UbiA prenyltransferase family protein</fullName>
    </recommendedName>
</protein>
<feature type="transmembrane region" description="Helical" evidence="1">
    <location>
        <begin position="12"/>
        <end position="31"/>
    </location>
</feature>
<organism evidence="2 3">
    <name type="scientific">Ulvibacter litoralis</name>
    <dbReference type="NCBI Taxonomy" id="227084"/>
    <lineage>
        <taxon>Bacteria</taxon>
        <taxon>Pseudomonadati</taxon>
        <taxon>Bacteroidota</taxon>
        <taxon>Flavobacteriia</taxon>
        <taxon>Flavobacteriales</taxon>
        <taxon>Flavobacteriaceae</taxon>
        <taxon>Ulvibacter</taxon>
    </lineage>
</organism>
<feature type="transmembrane region" description="Helical" evidence="1">
    <location>
        <begin position="37"/>
        <end position="56"/>
    </location>
</feature>
<feature type="transmembrane region" description="Helical" evidence="1">
    <location>
        <begin position="161"/>
        <end position="180"/>
    </location>
</feature>
<evidence type="ECO:0008006" key="4">
    <source>
        <dbReference type="Google" id="ProtNLM"/>
    </source>
</evidence>
<evidence type="ECO:0000313" key="2">
    <source>
        <dbReference type="EMBL" id="SDE32879.1"/>
    </source>
</evidence>
<reference evidence="2 3" key="1">
    <citation type="submission" date="2016-10" db="EMBL/GenBank/DDBJ databases">
        <authorList>
            <person name="de Groot N.N."/>
        </authorList>
    </citation>
    <scope>NUCLEOTIDE SEQUENCE [LARGE SCALE GENOMIC DNA]</scope>
    <source>
        <strain evidence="2 3">DSM 16195</strain>
    </source>
</reference>
<dbReference type="STRING" id="227084.SAMN05421855_101118"/>
<dbReference type="OrthoDB" id="1467772at2"/>
<feature type="transmembrane region" description="Helical" evidence="1">
    <location>
        <begin position="223"/>
        <end position="242"/>
    </location>
</feature>
<feature type="transmembrane region" description="Helical" evidence="1">
    <location>
        <begin position="100"/>
        <end position="118"/>
    </location>
</feature>
<gene>
    <name evidence="2" type="ORF">SAMN05421855_101118</name>
</gene>
<feature type="transmembrane region" description="Helical" evidence="1">
    <location>
        <begin position="249"/>
        <end position="269"/>
    </location>
</feature>
<feature type="transmembrane region" description="Helical" evidence="1">
    <location>
        <begin position="76"/>
        <end position="94"/>
    </location>
</feature>
<proteinExistence type="predicted"/>
<dbReference type="RefSeq" id="WP_093139372.1">
    <property type="nucleotide sequence ID" value="NZ_BMWO01000001.1"/>
</dbReference>
<feature type="transmembrane region" description="Helical" evidence="1">
    <location>
        <begin position="201"/>
        <end position="217"/>
    </location>
</feature>
<feature type="transmembrane region" description="Helical" evidence="1">
    <location>
        <begin position="130"/>
        <end position="149"/>
    </location>
</feature>
<evidence type="ECO:0000256" key="1">
    <source>
        <dbReference type="SAM" id="Phobius"/>
    </source>
</evidence>
<dbReference type="EMBL" id="FNBA01000001">
    <property type="protein sequence ID" value="SDE32879.1"/>
    <property type="molecule type" value="Genomic_DNA"/>
</dbReference>